<gene>
    <name evidence="6" type="ordered locus">Despr_2493</name>
</gene>
<dbReference type="InterPro" id="IPR003594">
    <property type="entry name" value="HATPase_dom"/>
</dbReference>
<name>A0A7U4DPY0_DESPD</name>
<evidence type="ECO:0000259" key="4">
    <source>
        <dbReference type="PROSITE" id="PS50109"/>
    </source>
</evidence>
<dbReference type="InterPro" id="IPR036890">
    <property type="entry name" value="HATPase_C_sf"/>
</dbReference>
<dbReference type="Gene3D" id="1.10.3210.10">
    <property type="entry name" value="Hypothetical protein af1432"/>
    <property type="match status" value="1"/>
</dbReference>
<dbReference type="Proteomes" id="UP000006365">
    <property type="component" value="Chromosome"/>
</dbReference>
<dbReference type="PANTHER" id="PTHR33525:SF3">
    <property type="entry name" value="RIBONUCLEASE Y"/>
    <property type="match status" value="1"/>
</dbReference>
<reference evidence="6 7" key="1">
    <citation type="journal article" date="2011" name="Stand. Genomic Sci.">
        <title>Complete genome sequence of Desulfobulbus propionicus type strain (1pr3).</title>
        <authorList>
            <person name="Pagani I."/>
            <person name="Lapidus A."/>
            <person name="Nolan M."/>
            <person name="Lucas S."/>
            <person name="Hammon N."/>
            <person name="Deshpande S."/>
            <person name="Cheng J.F."/>
            <person name="Chertkov O."/>
            <person name="Davenport K."/>
            <person name="Tapia R."/>
            <person name="Han C."/>
            <person name="Goodwin L."/>
            <person name="Pitluck S."/>
            <person name="Liolios K."/>
            <person name="Mavromatis K."/>
            <person name="Ivanova N."/>
            <person name="Mikhailova N."/>
            <person name="Pati A."/>
            <person name="Chen A."/>
            <person name="Palaniappan K."/>
            <person name="Land M."/>
            <person name="Hauser L."/>
            <person name="Chang Y.J."/>
            <person name="Jeffries C.D."/>
            <person name="Detter J.C."/>
            <person name="Brambilla E."/>
            <person name="Kannan K.P."/>
            <person name="Djao O.D."/>
            <person name="Rohde M."/>
            <person name="Pukall R."/>
            <person name="Spring S."/>
            <person name="Goker M."/>
            <person name="Sikorski J."/>
            <person name="Woyke T."/>
            <person name="Bristow J."/>
            <person name="Eisen J.A."/>
            <person name="Markowitz V."/>
            <person name="Hugenholtz P."/>
            <person name="Kyrpides N.C."/>
            <person name="Klenk H.P."/>
        </authorList>
    </citation>
    <scope>NUCLEOTIDE SEQUENCE [LARGE SCALE GENOMIC DNA]</scope>
    <source>
        <strain evidence="7">ATCC 33891 / DSM 2032 / 1pr3</strain>
    </source>
</reference>
<feature type="domain" description="HDOD" evidence="5">
    <location>
        <begin position="17"/>
        <end position="214"/>
    </location>
</feature>
<dbReference type="SMART" id="SM00388">
    <property type="entry name" value="HisKA"/>
    <property type="match status" value="1"/>
</dbReference>
<dbReference type="SUPFAM" id="SSF47384">
    <property type="entry name" value="Homodimeric domain of signal transducing histidine kinase"/>
    <property type="match status" value="1"/>
</dbReference>
<protein>
    <recommendedName>
        <fullName evidence="2">histidine kinase</fullName>
        <ecNumber evidence="2">2.7.13.3</ecNumber>
    </recommendedName>
</protein>
<dbReference type="InterPro" id="IPR003661">
    <property type="entry name" value="HisK_dim/P_dom"/>
</dbReference>
<keyword evidence="6" id="KW-0808">Transferase</keyword>
<dbReference type="Gene3D" id="1.10.287.130">
    <property type="match status" value="1"/>
</dbReference>
<dbReference type="SUPFAM" id="SSF55781">
    <property type="entry name" value="GAF domain-like"/>
    <property type="match status" value="1"/>
</dbReference>
<dbReference type="SUPFAM" id="SSF55874">
    <property type="entry name" value="ATPase domain of HSP90 chaperone/DNA topoisomerase II/histidine kinase"/>
    <property type="match status" value="1"/>
</dbReference>
<dbReference type="PROSITE" id="PS51833">
    <property type="entry name" value="HDOD"/>
    <property type="match status" value="1"/>
</dbReference>
<evidence type="ECO:0000256" key="3">
    <source>
        <dbReference type="ARBA" id="ARBA00022553"/>
    </source>
</evidence>
<proteinExistence type="predicted"/>
<evidence type="ECO:0000313" key="6">
    <source>
        <dbReference type="EMBL" id="ADW18631.1"/>
    </source>
</evidence>
<dbReference type="AlphaFoldDB" id="A0A7U4DPY0"/>
<dbReference type="CDD" id="cd00077">
    <property type="entry name" value="HDc"/>
    <property type="match status" value="1"/>
</dbReference>
<dbReference type="InterPro" id="IPR003607">
    <property type="entry name" value="HD/PDEase_dom"/>
</dbReference>
<dbReference type="PRINTS" id="PR00344">
    <property type="entry name" value="BCTRLSENSOR"/>
</dbReference>
<evidence type="ECO:0000313" key="7">
    <source>
        <dbReference type="Proteomes" id="UP000006365"/>
    </source>
</evidence>
<organism evidence="6 7">
    <name type="scientific">Desulfobulbus propionicus (strain ATCC 33891 / DSM 2032 / VKM B-1956 / 1pr3)</name>
    <dbReference type="NCBI Taxonomy" id="577650"/>
    <lineage>
        <taxon>Bacteria</taxon>
        <taxon>Pseudomonadati</taxon>
        <taxon>Thermodesulfobacteriota</taxon>
        <taxon>Desulfobulbia</taxon>
        <taxon>Desulfobulbales</taxon>
        <taxon>Desulfobulbaceae</taxon>
        <taxon>Desulfobulbus</taxon>
    </lineage>
</organism>
<feature type="domain" description="Histidine kinase" evidence="4">
    <location>
        <begin position="502"/>
        <end position="709"/>
    </location>
</feature>
<dbReference type="SMART" id="SM00471">
    <property type="entry name" value="HDc"/>
    <property type="match status" value="1"/>
</dbReference>
<dbReference type="SMART" id="SM00387">
    <property type="entry name" value="HATPase_c"/>
    <property type="match status" value="1"/>
</dbReference>
<dbReference type="Pfam" id="PF08668">
    <property type="entry name" value="HDOD"/>
    <property type="match status" value="1"/>
</dbReference>
<dbReference type="InterPro" id="IPR004358">
    <property type="entry name" value="Sig_transdc_His_kin-like_C"/>
</dbReference>
<accession>A0A7U4DPY0</accession>
<dbReference type="EMBL" id="CP002364">
    <property type="protein sequence ID" value="ADW18631.1"/>
    <property type="molecule type" value="Genomic_DNA"/>
</dbReference>
<evidence type="ECO:0000256" key="2">
    <source>
        <dbReference type="ARBA" id="ARBA00012438"/>
    </source>
</evidence>
<dbReference type="InterPro" id="IPR052340">
    <property type="entry name" value="RNase_Y/CdgJ"/>
</dbReference>
<dbReference type="Gene3D" id="3.30.450.40">
    <property type="match status" value="1"/>
</dbReference>
<dbReference type="KEGG" id="dpr:Despr_2493"/>
<dbReference type="Gene3D" id="3.30.565.10">
    <property type="entry name" value="Histidine kinase-like ATPase, C-terminal domain"/>
    <property type="match status" value="1"/>
</dbReference>
<sequence>MNTPDSVLASLNLSGQLPSMPQALVQLIDSCHTPDIPFQAIADIIDKDAAISAKILQLVNSAFIGPRRTITSVEQAVVYLGIDAVRNLAISISVQQVFRRGEKNGPLTLDRFWHHSYQNALLSRKIATTIDYPEPSEAYLAGLLHDIGKLLLWMAFPGSYAPLLLKGVRCVNARLAFLEEEKLHVNHCQAGAWLGEQWRLPTLLTDAIRYHHHPIEAVRQALPLVRITSLADLLSHGDPTATDGLEAAHQLLGLTAAQVATVFDGLDEQVEQIATHMGIRIPRDAGHSSDPRPDEVKEAHKDASRTLINRVRDVSQLCGLLDNLLRAEDRERIVRAVEQGILLLLDERRCLLLLTDTATGQLRAHVPTDASLTGEAERLAFVPQDHAGSLPARALEERRMLHAFSGTHESSTQDHLFDAHLRRLLGTEGLAAIPLIHHGKIEGLLLVGLERRTQRLLLAQATSVRLLADHAAAALHLDRMHAARAEQIAAERLQAATLVARNIAHEINNPLAILRNYLHILAGKNRQGQSIDAEVAIIDGELERIAHITTGLQNLARESEAMHLEPLDLHRLLEEILDLFRAALPEDKQVRLTFTPLDEQLSPMADSRSLRQIMQNLLGNALDAVSPGGMITVHTKRAHKNVLITVTDNGPGVAPAIRDSLFQAGVSTKNGRHSGLGLAIADQLARRMGGSLSCASVPGTTVFTLQLSA</sequence>
<keyword evidence="7" id="KW-1185">Reference proteome</keyword>
<dbReference type="Pfam" id="PF00512">
    <property type="entry name" value="HisKA"/>
    <property type="match status" value="1"/>
</dbReference>
<keyword evidence="3" id="KW-0597">Phosphoprotein</keyword>
<dbReference type="InterPro" id="IPR036097">
    <property type="entry name" value="HisK_dim/P_sf"/>
</dbReference>
<dbReference type="GO" id="GO:0000155">
    <property type="term" value="F:phosphorelay sensor kinase activity"/>
    <property type="evidence" value="ECO:0007669"/>
    <property type="project" value="InterPro"/>
</dbReference>
<dbReference type="InterPro" id="IPR005467">
    <property type="entry name" value="His_kinase_dom"/>
</dbReference>
<dbReference type="PROSITE" id="PS50109">
    <property type="entry name" value="HIS_KIN"/>
    <property type="match status" value="1"/>
</dbReference>
<evidence type="ECO:0000259" key="5">
    <source>
        <dbReference type="PROSITE" id="PS51833"/>
    </source>
</evidence>
<keyword evidence="6" id="KW-0418">Kinase</keyword>
<dbReference type="InterPro" id="IPR029016">
    <property type="entry name" value="GAF-like_dom_sf"/>
</dbReference>
<dbReference type="EC" id="2.7.13.3" evidence="2"/>
<dbReference type="RefSeq" id="WP_015725157.1">
    <property type="nucleotide sequence ID" value="NC_014972.1"/>
</dbReference>
<dbReference type="CDD" id="cd00075">
    <property type="entry name" value="HATPase"/>
    <property type="match status" value="1"/>
</dbReference>
<comment type="catalytic activity">
    <reaction evidence="1">
        <text>ATP + protein L-histidine = ADP + protein N-phospho-L-histidine.</text>
        <dbReference type="EC" id="2.7.13.3"/>
    </reaction>
</comment>
<dbReference type="InterPro" id="IPR013976">
    <property type="entry name" value="HDOD"/>
</dbReference>
<evidence type="ECO:0000256" key="1">
    <source>
        <dbReference type="ARBA" id="ARBA00000085"/>
    </source>
</evidence>
<dbReference type="PANTHER" id="PTHR33525">
    <property type="match status" value="1"/>
</dbReference>
<dbReference type="Pfam" id="PF02518">
    <property type="entry name" value="HATPase_c"/>
    <property type="match status" value="1"/>
</dbReference>
<dbReference type="CDD" id="cd00082">
    <property type="entry name" value="HisKA"/>
    <property type="match status" value="1"/>
</dbReference>
<dbReference type="SUPFAM" id="SSF109604">
    <property type="entry name" value="HD-domain/PDEase-like"/>
    <property type="match status" value="1"/>
</dbReference>